<feature type="transmembrane region" description="Helical" evidence="1">
    <location>
        <begin position="99"/>
        <end position="116"/>
    </location>
</feature>
<feature type="transmembrane region" description="Helical" evidence="1">
    <location>
        <begin position="44"/>
        <end position="67"/>
    </location>
</feature>
<keyword evidence="3" id="KW-1185">Reference proteome</keyword>
<dbReference type="Pfam" id="PF06496">
    <property type="entry name" value="DUF1097"/>
    <property type="match status" value="1"/>
</dbReference>
<accession>A0A839AHF5</accession>
<sequence length="168" mass="17142">MALSVGFFGGVATWSLLSIGTILLWGVFTAWASYFAAGGDNKAIALNITCNSFGSFVAWAVAVLGLLNPVPGLSMPIWLGILVAASIVFFVLCSQLPALGFVPGIVFGYATTFAYLSQTPGAFSLDALLAANFSNVLPLVIVSMAVGTMFGTASAKGAGMLATKSATT</sequence>
<evidence type="ECO:0000313" key="2">
    <source>
        <dbReference type="EMBL" id="MBA5778516.1"/>
    </source>
</evidence>
<keyword evidence="1" id="KW-1133">Transmembrane helix</keyword>
<keyword evidence="1" id="KW-0472">Membrane</keyword>
<feature type="transmembrane region" description="Helical" evidence="1">
    <location>
        <begin position="73"/>
        <end position="92"/>
    </location>
</feature>
<reference evidence="2 3" key="1">
    <citation type="submission" date="2020-07" db="EMBL/GenBank/DDBJ databases">
        <title>Stappia sp., F7233, whole genome shotgun sequencing project.</title>
        <authorList>
            <person name="Jiang S."/>
            <person name="Liu Z.W."/>
            <person name="Du Z.J."/>
        </authorList>
    </citation>
    <scope>NUCLEOTIDE SEQUENCE [LARGE SCALE GENOMIC DNA]</scope>
    <source>
        <strain evidence="2 3">F7233</strain>
    </source>
</reference>
<dbReference type="AlphaFoldDB" id="A0A839AHF5"/>
<feature type="transmembrane region" description="Helical" evidence="1">
    <location>
        <begin position="12"/>
        <end position="37"/>
    </location>
</feature>
<comment type="caution">
    <text evidence="2">The sequence shown here is derived from an EMBL/GenBank/DDBJ whole genome shotgun (WGS) entry which is preliminary data.</text>
</comment>
<evidence type="ECO:0000313" key="3">
    <source>
        <dbReference type="Proteomes" id="UP000541109"/>
    </source>
</evidence>
<dbReference type="InterPro" id="IPR009476">
    <property type="entry name" value="DUF1097"/>
</dbReference>
<keyword evidence="1" id="KW-0812">Transmembrane</keyword>
<organism evidence="2 3">
    <name type="scientific">Stappia albiluteola</name>
    <dbReference type="NCBI Taxonomy" id="2758565"/>
    <lineage>
        <taxon>Bacteria</taxon>
        <taxon>Pseudomonadati</taxon>
        <taxon>Pseudomonadota</taxon>
        <taxon>Alphaproteobacteria</taxon>
        <taxon>Hyphomicrobiales</taxon>
        <taxon>Stappiaceae</taxon>
        <taxon>Stappia</taxon>
    </lineage>
</organism>
<dbReference type="RefSeq" id="WP_182166878.1">
    <property type="nucleotide sequence ID" value="NZ_JACFXV010000063.1"/>
</dbReference>
<dbReference type="EMBL" id="JACFXV010000063">
    <property type="protein sequence ID" value="MBA5778516.1"/>
    <property type="molecule type" value="Genomic_DNA"/>
</dbReference>
<gene>
    <name evidence="2" type="ORF">H2509_15415</name>
</gene>
<proteinExistence type="predicted"/>
<feature type="transmembrane region" description="Helical" evidence="1">
    <location>
        <begin position="136"/>
        <end position="155"/>
    </location>
</feature>
<protein>
    <submittedName>
        <fullName evidence="2">DUF1097 domain-containing protein</fullName>
    </submittedName>
</protein>
<evidence type="ECO:0000256" key="1">
    <source>
        <dbReference type="SAM" id="Phobius"/>
    </source>
</evidence>
<dbReference type="Proteomes" id="UP000541109">
    <property type="component" value="Unassembled WGS sequence"/>
</dbReference>
<name>A0A839AHF5_9HYPH</name>